<protein>
    <submittedName>
        <fullName evidence="3">Uncharacterized protein</fullName>
    </submittedName>
</protein>
<dbReference type="EMBL" id="ALQB01000138">
    <property type="protein sequence ID" value="EJZ08304.1"/>
    <property type="molecule type" value="Genomic_DNA"/>
</dbReference>
<organism evidence="3 4">
    <name type="scientific">Mycolicibacterium fortuitum subsp. fortuitum DSM 46621 = ATCC 6841 = JCM 6387</name>
    <dbReference type="NCBI Taxonomy" id="1214102"/>
    <lineage>
        <taxon>Bacteria</taxon>
        <taxon>Bacillati</taxon>
        <taxon>Actinomycetota</taxon>
        <taxon>Actinomycetes</taxon>
        <taxon>Mycobacteriales</taxon>
        <taxon>Mycobacteriaceae</taxon>
        <taxon>Mycolicibacterium</taxon>
    </lineage>
</organism>
<dbReference type="RefSeq" id="WP_003880966.1">
    <property type="nucleotide sequence ID" value="NZ_JH814725.1"/>
</dbReference>
<evidence type="ECO:0000256" key="1">
    <source>
        <dbReference type="SAM" id="MobiDB-lite"/>
    </source>
</evidence>
<sequence length="362" mass="38167">GGYSGANPNQPPAWQQAPLQPVPPRKRGNGWKWALGGVALVAVVGVTATVTLSVANKGSGDGSSSATGAPPTTSVSGAAHSDIASANDTGPVAVITEDPSCATRYPVLSAFESRTRNGWDKRDPALAAAEWTPEIRGQYEAAGQAFRDAADQIIASAKLTPHRVMRELYEQFIAYGRAYADKVSTYTPIDNNLAVVAVSAADAIGKICAAIDYGSAAARGPLVPKLPAPSEVTPVHDPADAQKVLSEPNPVCPDWDSAMEQYYASSSAWNGTSPDLPGVEWSPEQRKINNEVVPVMRFLNTQLSALGRRSGNPVLRDFADLAVQYRQTYLEGLPTYAPADKYLVSAASRAAEVVNFACKALG</sequence>
<gene>
    <name evidence="3" type="ORF">MFORT_24812</name>
</gene>
<dbReference type="AlphaFoldDB" id="K0VB68"/>
<feature type="region of interest" description="Disordered" evidence="1">
    <location>
        <begin position="1"/>
        <end position="25"/>
    </location>
</feature>
<dbReference type="HOGENOM" id="CLU_844186_0_0_11"/>
<evidence type="ECO:0000313" key="3">
    <source>
        <dbReference type="EMBL" id="EJZ08304.1"/>
    </source>
</evidence>
<dbReference type="Proteomes" id="UP000006043">
    <property type="component" value="Unassembled WGS sequence"/>
</dbReference>
<evidence type="ECO:0000256" key="2">
    <source>
        <dbReference type="SAM" id="Phobius"/>
    </source>
</evidence>
<comment type="caution">
    <text evidence="3">The sequence shown here is derived from an EMBL/GenBank/DDBJ whole genome shotgun (WGS) entry which is preliminary data.</text>
</comment>
<feature type="non-terminal residue" evidence="3">
    <location>
        <position position="1"/>
    </location>
</feature>
<reference evidence="3 4" key="1">
    <citation type="journal article" date="2012" name="J. Bacteriol.">
        <title>Complete Genome Sequence of Mycobacterium fortuitum subsp. fortuitum Type Strain DSM46621.</title>
        <authorList>
            <person name="Ho Y.S."/>
            <person name="Adroub S.A."/>
            <person name="Aleisa F."/>
            <person name="Mahmood H."/>
            <person name="Othoum G."/>
            <person name="Rashid F."/>
            <person name="Zaher M."/>
            <person name="Ali S."/>
            <person name="Bitter W."/>
            <person name="Pain A."/>
            <person name="Abdallah A.M."/>
        </authorList>
    </citation>
    <scope>NUCLEOTIDE SEQUENCE [LARGE SCALE GENOMIC DNA]</scope>
    <source>
        <strain evidence="4">DSM46621</strain>
    </source>
</reference>
<name>K0VB68_MYCFO</name>
<feature type="compositionally biased region" description="Low complexity" evidence="1">
    <location>
        <begin position="62"/>
        <end position="74"/>
    </location>
</feature>
<accession>K0VB68</accession>
<feature type="region of interest" description="Disordered" evidence="1">
    <location>
        <begin position="55"/>
        <end position="84"/>
    </location>
</feature>
<keyword evidence="2" id="KW-0812">Transmembrane</keyword>
<keyword evidence="2" id="KW-0472">Membrane</keyword>
<proteinExistence type="predicted"/>
<evidence type="ECO:0000313" key="4">
    <source>
        <dbReference type="Proteomes" id="UP000006043"/>
    </source>
</evidence>
<keyword evidence="2" id="KW-1133">Transmembrane helix</keyword>
<feature type="compositionally biased region" description="Low complexity" evidence="1">
    <location>
        <begin position="1"/>
        <end position="19"/>
    </location>
</feature>
<feature type="transmembrane region" description="Helical" evidence="2">
    <location>
        <begin position="33"/>
        <end position="55"/>
    </location>
</feature>